<reference evidence="2" key="1">
    <citation type="submission" date="2023-09" db="UniProtKB">
        <authorList>
            <consortium name="Ensembl"/>
        </authorList>
    </citation>
    <scope>IDENTIFICATION</scope>
</reference>
<evidence type="ECO:0000313" key="2">
    <source>
        <dbReference type="Ensembl" id="ENSCCNP00000013363.1"/>
    </source>
</evidence>
<dbReference type="PANTHER" id="PTHR23232:SF163">
    <property type="entry name" value="ZINC FINGER PROTEIN 589"/>
    <property type="match status" value="1"/>
</dbReference>
<name>A0A8C0WLU1_CASCN</name>
<dbReference type="PANTHER" id="PTHR23232">
    <property type="entry name" value="KRAB DOMAIN C2H2 ZINC FINGER"/>
    <property type="match status" value="1"/>
</dbReference>
<sequence>LDMDRIFILTFKDVVVDFMQEERGQLDSPQRALYWDVMLENYQNLLALGPPVHKPDVISHLERGEEPWQVHREVPRGRGPELKPQYQGLA</sequence>
<dbReference type="SUPFAM" id="SSF109640">
    <property type="entry name" value="KRAB domain (Kruppel-associated box)"/>
    <property type="match status" value="1"/>
</dbReference>
<accession>A0A8C0WLU1</accession>
<evidence type="ECO:0000259" key="1">
    <source>
        <dbReference type="PROSITE" id="PS50805"/>
    </source>
</evidence>
<dbReference type="InterPro" id="IPR050169">
    <property type="entry name" value="Krueppel_C2H2_ZnF"/>
</dbReference>
<dbReference type="Ensembl" id="ENSCCNT00000017535.1">
    <property type="protein sequence ID" value="ENSCCNP00000013363.1"/>
    <property type="gene ID" value="ENSCCNG00000013874.1"/>
</dbReference>
<dbReference type="PROSITE" id="PS50805">
    <property type="entry name" value="KRAB"/>
    <property type="match status" value="1"/>
</dbReference>
<dbReference type="InterPro" id="IPR001909">
    <property type="entry name" value="KRAB"/>
</dbReference>
<proteinExistence type="predicted"/>
<dbReference type="AlphaFoldDB" id="A0A8C0WLU1"/>
<dbReference type="CDD" id="cd07765">
    <property type="entry name" value="KRAB_A-box"/>
    <property type="match status" value="1"/>
</dbReference>
<dbReference type="InterPro" id="IPR036051">
    <property type="entry name" value="KRAB_dom_sf"/>
</dbReference>
<dbReference type="Gene3D" id="6.10.140.140">
    <property type="match status" value="1"/>
</dbReference>
<protein>
    <recommendedName>
        <fullName evidence="1">KRAB domain-containing protein</fullName>
    </recommendedName>
</protein>
<dbReference type="GO" id="GO:0006355">
    <property type="term" value="P:regulation of DNA-templated transcription"/>
    <property type="evidence" value="ECO:0007669"/>
    <property type="project" value="InterPro"/>
</dbReference>
<dbReference type="SMART" id="SM00349">
    <property type="entry name" value="KRAB"/>
    <property type="match status" value="1"/>
</dbReference>
<organism evidence="2">
    <name type="scientific">Castor canadensis</name>
    <name type="common">American beaver</name>
    <dbReference type="NCBI Taxonomy" id="51338"/>
    <lineage>
        <taxon>Eukaryota</taxon>
        <taxon>Metazoa</taxon>
        <taxon>Chordata</taxon>
        <taxon>Craniata</taxon>
        <taxon>Vertebrata</taxon>
        <taxon>Euteleostomi</taxon>
        <taxon>Mammalia</taxon>
        <taxon>Eutheria</taxon>
        <taxon>Euarchontoglires</taxon>
        <taxon>Glires</taxon>
        <taxon>Rodentia</taxon>
        <taxon>Castorimorpha</taxon>
        <taxon>Castoridae</taxon>
        <taxon>Castor</taxon>
    </lineage>
</organism>
<dbReference type="Pfam" id="PF01352">
    <property type="entry name" value="KRAB"/>
    <property type="match status" value="1"/>
</dbReference>
<feature type="domain" description="KRAB" evidence="1">
    <location>
        <begin position="9"/>
        <end position="80"/>
    </location>
</feature>